<dbReference type="Pfam" id="PF04910">
    <property type="entry name" value="Tcf25"/>
    <property type="match status" value="2"/>
</dbReference>
<evidence type="ECO:0000256" key="1">
    <source>
        <dbReference type="SAM" id="MobiDB-lite"/>
    </source>
</evidence>
<dbReference type="PANTHER" id="PTHR22684:SF0">
    <property type="entry name" value="RIBOSOME QUALITY CONTROL COMPLEX SUBUNIT TCF25"/>
    <property type="match status" value="1"/>
</dbReference>
<feature type="region of interest" description="Disordered" evidence="1">
    <location>
        <begin position="182"/>
        <end position="204"/>
    </location>
</feature>
<evidence type="ECO:0008006" key="4">
    <source>
        <dbReference type="Google" id="ProtNLM"/>
    </source>
</evidence>
<feature type="region of interest" description="Disordered" evidence="1">
    <location>
        <begin position="1"/>
        <end position="102"/>
    </location>
</feature>
<evidence type="ECO:0000313" key="2">
    <source>
        <dbReference type="EMBL" id="KAJ8302412.1"/>
    </source>
</evidence>
<dbReference type="InterPro" id="IPR006994">
    <property type="entry name" value="TCF25/Rqc1"/>
</dbReference>
<feature type="compositionally biased region" description="Acidic residues" evidence="1">
    <location>
        <begin position="23"/>
        <end position="32"/>
    </location>
</feature>
<reference evidence="2 3" key="1">
    <citation type="submission" date="2022-12" db="EMBL/GenBank/DDBJ databases">
        <title>Chromosome-level genome of Tegillarca granosa.</title>
        <authorList>
            <person name="Kim J."/>
        </authorList>
    </citation>
    <scope>NUCLEOTIDE SEQUENCE [LARGE SCALE GENOMIC DNA]</scope>
    <source>
        <strain evidence="2">Teg-2019</strain>
        <tissue evidence="2">Adductor muscle</tissue>
    </source>
</reference>
<evidence type="ECO:0000313" key="3">
    <source>
        <dbReference type="Proteomes" id="UP001217089"/>
    </source>
</evidence>
<organism evidence="2 3">
    <name type="scientific">Tegillarca granosa</name>
    <name type="common">Malaysian cockle</name>
    <name type="synonym">Anadara granosa</name>
    <dbReference type="NCBI Taxonomy" id="220873"/>
    <lineage>
        <taxon>Eukaryota</taxon>
        <taxon>Metazoa</taxon>
        <taxon>Spiralia</taxon>
        <taxon>Lophotrochozoa</taxon>
        <taxon>Mollusca</taxon>
        <taxon>Bivalvia</taxon>
        <taxon>Autobranchia</taxon>
        <taxon>Pteriomorphia</taxon>
        <taxon>Arcoida</taxon>
        <taxon>Arcoidea</taxon>
        <taxon>Arcidae</taxon>
        <taxon>Tegillarca</taxon>
    </lineage>
</organism>
<proteinExistence type="predicted"/>
<accession>A0ABQ9EFR4</accession>
<feature type="compositionally biased region" description="Basic residues" evidence="1">
    <location>
        <begin position="185"/>
        <end position="194"/>
    </location>
</feature>
<protein>
    <recommendedName>
        <fullName evidence="4">Transcription factor 25</fullName>
    </recommendedName>
</protein>
<name>A0ABQ9EFR4_TEGGR</name>
<feature type="compositionally biased region" description="Acidic residues" evidence="1">
    <location>
        <begin position="545"/>
        <end position="564"/>
    </location>
</feature>
<gene>
    <name evidence="2" type="ORF">KUTeg_018808</name>
</gene>
<feature type="compositionally biased region" description="Basic residues" evidence="1">
    <location>
        <begin position="84"/>
        <end position="97"/>
    </location>
</feature>
<dbReference type="EMBL" id="JARBDR010000917">
    <property type="protein sequence ID" value="KAJ8302412.1"/>
    <property type="molecule type" value="Genomic_DNA"/>
</dbReference>
<keyword evidence="3" id="KW-1185">Reference proteome</keyword>
<dbReference type="PANTHER" id="PTHR22684">
    <property type="entry name" value="NULP1-RELATED"/>
    <property type="match status" value="1"/>
</dbReference>
<feature type="compositionally biased region" description="Basic residues" evidence="1">
    <location>
        <begin position="1"/>
        <end position="10"/>
    </location>
</feature>
<dbReference type="Proteomes" id="UP001217089">
    <property type="component" value="Unassembled WGS sequence"/>
</dbReference>
<sequence>MSSRALRKLQGHQELEIITGNTNEEESEENEEILPLPKTKSKKKRTPLNPFELLDNEENDMEDLKEHEQEDVMEETQQNEKKTTNSKKKKKKKKKKNKDATFEETRNIEEGEDEIDASIREVNRILQSSGLPTTTANETELLQSTSPVTMNMRALLNVEHKNLNPDNEMKRIFGSRVVQAEMNRRQGHRPRRGQKSWLATPKDSWPPMGKTGLTMSLVENKNGFQYFSFDHSSQYQKVQFEFLEAVESLNPQNIANLLQLHPYHIDGLIQLSEVFRMSEDMQVATELLDPDGDPMCVLLMIDFYALRAEEYTFLIRLYNEWELQSALIMFPGLLLPLLDKCGISPDKDVSSHDFFGPKSQYQQPDALKQLIGLYVGRCHPSWKVAEVMTWLETNVKKVLERVDAKDSFVQECCQKLKLRYKGTPRNILRHILISEVKDATAALPPDLANTTVLSYDPLPPPDSIESYTRPERPRRIQQEGNVLSTFLRSLLPNFDIDEPAGGAEGAVGGDQGGNNLRQGIDHLMDAMRDLLQNIRPVEPPVENQNGDEENVEHPDEDEFIDEWD</sequence>
<comment type="caution">
    <text evidence="2">The sequence shown here is derived from an EMBL/GenBank/DDBJ whole genome shotgun (WGS) entry which is preliminary data.</text>
</comment>
<feature type="region of interest" description="Disordered" evidence="1">
    <location>
        <begin position="535"/>
        <end position="564"/>
    </location>
</feature>